<keyword evidence="1" id="KW-1133">Transmembrane helix</keyword>
<feature type="transmembrane region" description="Helical" evidence="1">
    <location>
        <begin position="121"/>
        <end position="144"/>
    </location>
</feature>
<dbReference type="Proteomes" id="UP001271769">
    <property type="component" value="Unassembled WGS sequence"/>
</dbReference>
<keyword evidence="1" id="KW-0472">Membrane</keyword>
<keyword evidence="3" id="KW-1185">Reference proteome</keyword>
<proteinExistence type="predicted"/>
<accession>A0ABU5DXZ2</accession>
<evidence type="ECO:0000313" key="3">
    <source>
        <dbReference type="Proteomes" id="UP001271769"/>
    </source>
</evidence>
<dbReference type="NCBIfam" id="NF041635">
    <property type="entry name" value="STM3941_fam"/>
    <property type="match status" value="1"/>
</dbReference>
<protein>
    <submittedName>
        <fullName evidence="2">STM3941 family protein</fullName>
    </submittedName>
</protein>
<evidence type="ECO:0000256" key="1">
    <source>
        <dbReference type="SAM" id="Phobius"/>
    </source>
</evidence>
<sequence>MTRYWLENSIAAKWIFGIGLATIGGASVIEGALLFRSYFLREAIDPQDVGRFAQMVCFLPLLLANWQRRGIAPKEGWDRDYRKDIDFAEAPEDRLLSVFSFLSVATGSTISTLLADRSVTSSWFGAFPVALWCALLLVAIINLVRPIYGVRLASDGIKISNWRNRTISWQDIRDVRITQILGSPQVAVDLIDPLKYGLNKATLRLSPYLLRSTPEDIAESIRQRQAIYAPLQGV</sequence>
<keyword evidence="1" id="KW-0812">Transmembrane</keyword>
<reference evidence="2 3" key="1">
    <citation type="journal article" date="2013" name="Antonie Van Leeuwenhoek">
        <title>Dongia rigui sp. nov., isolated from freshwater of a large wetland in Korea.</title>
        <authorList>
            <person name="Baik K.S."/>
            <person name="Hwang Y.M."/>
            <person name="Choi J.S."/>
            <person name="Kwon J."/>
            <person name="Seong C.N."/>
        </authorList>
    </citation>
    <scope>NUCLEOTIDE SEQUENCE [LARGE SCALE GENOMIC DNA]</scope>
    <source>
        <strain evidence="2 3">04SU4-P</strain>
    </source>
</reference>
<comment type="caution">
    <text evidence="2">The sequence shown here is derived from an EMBL/GenBank/DDBJ whole genome shotgun (WGS) entry which is preliminary data.</text>
</comment>
<organism evidence="2 3">
    <name type="scientific">Dongia rigui</name>
    <dbReference type="NCBI Taxonomy" id="940149"/>
    <lineage>
        <taxon>Bacteria</taxon>
        <taxon>Pseudomonadati</taxon>
        <taxon>Pseudomonadota</taxon>
        <taxon>Alphaproteobacteria</taxon>
        <taxon>Rhodospirillales</taxon>
        <taxon>Dongiaceae</taxon>
        <taxon>Dongia</taxon>
    </lineage>
</organism>
<feature type="transmembrane region" description="Helical" evidence="1">
    <location>
        <begin position="14"/>
        <end position="35"/>
    </location>
</feature>
<dbReference type="InterPro" id="IPR048136">
    <property type="entry name" value="STM3941-like"/>
</dbReference>
<dbReference type="RefSeq" id="WP_320500009.1">
    <property type="nucleotide sequence ID" value="NZ_JAXCLX010000001.1"/>
</dbReference>
<dbReference type="EMBL" id="JAXCLX010000001">
    <property type="protein sequence ID" value="MDY0871578.1"/>
    <property type="molecule type" value="Genomic_DNA"/>
</dbReference>
<evidence type="ECO:0000313" key="2">
    <source>
        <dbReference type="EMBL" id="MDY0871578.1"/>
    </source>
</evidence>
<gene>
    <name evidence="2" type="ORF">SMD31_06575</name>
</gene>
<name>A0ABU5DXZ2_9PROT</name>